<dbReference type="Pfam" id="PF00543">
    <property type="entry name" value="P-II"/>
    <property type="match status" value="1"/>
</dbReference>
<dbReference type="SUPFAM" id="SSF54913">
    <property type="entry name" value="GlnB-like"/>
    <property type="match status" value="1"/>
</dbReference>
<dbReference type="PRINTS" id="PR00340">
    <property type="entry name" value="PIIGLNB"/>
</dbReference>
<dbReference type="GO" id="GO:0005524">
    <property type="term" value="F:ATP binding"/>
    <property type="evidence" value="ECO:0007669"/>
    <property type="project" value="TreeGrafter"/>
</dbReference>
<proteinExistence type="inferred from homology"/>
<evidence type="ECO:0000256" key="1">
    <source>
        <dbReference type="RuleBase" id="RU003936"/>
    </source>
</evidence>
<dbReference type="OrthoDB" id="9802729at2"/>
<reference evidence="2 3" key="1">
    <citation type="journal article" date="2018" name="Int. J. Syst. Evol. Microbiol.">
        <title>Methylomusa anaerophila gen. nov., sp. nov., an anaerobic methanol-utilizing bacterium isolated from a microbial fuel cell.</title>
        <authorList>
            <person name="Amano N."/>
            <person name="Yamamuro A."/>
            <person name="Miyahara M."/>
            <person name="Kouzuma A."/>
            <person name="Abe T."/>
            <person name="Watanabe K."/>
        </authorList>
    </citation>
    <scope>NUCLEOTIDE SEQUENCE [LARGE SCALE GENOMIC DNA]</scope>
    <source>
        <strain evidence="2 3">MMFC1</strain>
    </source>
</reference>
<dbReference type="GO" id="GO:0030234">
    <property type="term" value="F:enzyme regulator activity"/>
    <property type="evidence" value="ECO:0007669"/>
    <property type="project" value="InterPro"/>
</dbReference>
<dbReference type="InterPro" id="IPR002187">
    <property type="entry name" value="N-reg_PII"/>
</dbReference>
<dbReference type="PROSITE" id="PS00638">
    <property type="entry name" value="PII_GLNB_CTER"/>
    <property type="match status" value="1"/>
</dbReference>
<dbReference type="Gene3D" id="3.30.70.120">
    <property type="match status" value="1"/>
</dbReference>
<dbReference type="PROSITE" id="PS51343">
    <property type="entry name" value="PII_GLNB_DOM"/>
    <property type="match status" value="1"/>
</dbReference>
<organism evidence="2 3">
    <name type="scientific">Methylomusa anaerophila</name>
    <dbReference type="NCBI Taxonomy" id="1930071"/>
    <lineage>
        <taxon>Bacteria</taxon>
        <taxon>Bacillati</taxon>
        <taxon>Bacillota</taxon>
        <taxon>Negativicutes</taxon>
        <taxon>Selenomonadales</taxon>
        <taxon>Sporomusaceae</taxon>
        <taxon>Methylomusa</taxon>
    </lineage>
</organism>
<dbReference type="GO" id="GO:0005829">
    <property type="term" value="C:cytosol"/>
    <property type="evidence" value="ECO:0007669"/>
    <property type="project" value="TreeGrafter"/>
</dbReference>
<accession>A0A348ALS8</accession>
<dbReference type="PANTHER" id="PTHR30115">
    <property type="entry name" value="NITROGEN REGULATORY PROTEIN P-II"/>
    <property type="match status" value="1"/>
</dbReference>
<dbReference type="Proteomes" id="UP000276437">
    <property type="component" value="Chromosome"/>
</dbReference>
<dbReference type="SMART" id="SM00938">
    <property type="entry name" value="P-II"/>
    <property type="match status" value="1"/>
</dbReference>
<gene>
    <name evidence="2" type="primary">glnB_5</name>
    <name evidence="2" type="ORF">MAMMFC1_02711</name>
</gene>
<dbReference type="InterPro" id="IPR017918">
    <property type="entry name" value="N-reg_PII_CS"/>
</dbReference>
<dbReference type="InterPro" id="IPR015867">
    <property type="entry name" value="N-reg_PII/ATP_PRibTrfase_C"/>
</dbReference>
<evidence type="ECO:0000313" key="2">
    <source>
        <dbReference type="EMBL" id="BBB92026.1"/>
    </source>
</evidence>
<dbReference type="GO" id="GO:0006808">
    <property type="term" value="P:regulation of nitrogen utilization"/>
    <property type="evidence" value="ECO:0007669"/>
    <property type="project" value="InterPro"/>
</dbReference>
<keyword evidence="3" id="KW-1185">Reference proteome</keyword>
<name>A0A348ALS8_9FIRM</name>
<evidence type="ECO:0000313" key="3">
    <source>
        <dbReference type="Proteomes" id="UP000276437"/>
    </source>
</evidence>
<dbReference type="EMBL" id="AP018449">
    <property type="protein sequence ID" value="BBB92026.1"/>
    <property type="molecule type" value="Genomic_DNA"/>
</dbReference>
<sequence>MKEIIAFVRRHQVPASKKALEEAGFSALTLHSVEGRGKQKGVGGWAAEVDPEMNKLLKYETPVPEATMKWIPKRMLSLIVKDEDVEKAVSALIKANQTGHIGDGKIFVCPLEEIVRVRTGETGPRAVS</sequence>
<protein>
    <submittedName>
        <fullName evidence="2">Nitrogen regulatory protein P-II</fullName>
    </submittedName>
</protein>
<dbReference type="InterPro" id="IPR011322">
    <property type="entry name" value="N-reg_PII-like_a/b"/>
</dbReference>
<dbReference type="AlphaFoldDB" id="A0A348ALS8"/>
<dbReference type="PANTHER" id="PTHR30115:SF11">
    <property type="entry name" value="NITROGEN REGULATORY PROTEIN P-II HOMOLOG"/>
    <property type="match status" value="1"/>
</dbReference>
<dbReference type="KEGG" id="mana:MAMMFC1_02711"/>
<dbReference type="RefSeq" id="WP_126308973.1">
    <property type="nucleotide sequence ID" value="NZ_AP018449.1"/>
</dbReference>
<comment type="similarity">
    <text evidence="1">Belongs to the P(II) protein family.</text>
</comment>